<dbReference type="InParanoid" id="E3KRT7"/>
<dbReference type="OrthoDB" id="2516498at2759"/>
<keyword evidence="3" id="KW-1185">Reference proteome</keyword>
<dbReference type="VEuPathDB" id="FungiDB:PGTG_12753"/>
<protein>
    <submittedName>
        <fullName evidence="2">Uncharacterized protein</fullName>
    </submittedName>
</protein>
<evidence type="ECO:0000313" key="2">
    <source>
        <dbReference type="EMBL" id="EFP87012.1"/>
    </source>
</evidence>
<feature type="compositionally biased region" description="Polar residues" evidence="1">
    <location>
        <begin position="9"/>
        <end position="34"/>
    </location>
</feature>
<feature type="compositionally biased region" description="Basic residues" evidence="1">
    <location>
        <begin position="45"/>
        <end position="57"/>
    </location>
</feature>
<name>E3KRT7_PUCGT</name>
<accession>E3KRT7</accession>
<organism evidence="2 3">
    <name type="scientific">Puccinia graminis f. sp. tritici (strain CRL 75-36-700-3 / race SCCL)</name>
    <name type="common">Black stem rust fungus</name>
    <dbReference type="NCBI Taxonomy" id="418459"/>
    <lineage>
        <taxon>Eukaryota</taxon>
        <taxon>Fungi</taxon>
        <taxon>Dikarya</taxon>
        <taxon>Basidiomycota</taxon>
        <taxon>Pucciniomycotina</taxon>
        <taxon>Pucciniomycetes</taxon>
        <taxon>Pucciniales</taxon>
        <taxon>Pucciniaceae</taxon>
        <taxon>Puccinia</taxon>
    </lineage>
</organism>
<dbReference type="Proteomes" id="UP000008783">
    <property type="component" value="Unassembled WGS sequence"/>
</dbReference>
<feature type="region of interest" description="Disordered" evidence="1">
    <location>
        <begin position="1"/>
        <end position="58"/>
    </location>
</feature>
<sequence length="224" mass="25562">MGALFNAALNGSNDTQQAETTIKQPNKGKQPQKSEQYHPVPSTSHHSHHLPSNHHRSNVNVFSRPQYDWHPAPHQAPSAAEKEMQEFQAAKLRLEQAKLISQTFSHINNRWKTKKTLRADGTYFFQWTRELREIGTSHLSDPEFFFADCDNSTFEKIGRLVIFAGVHQDLVPDIQPLKKTSNIFNLLKKKFLANSRAAQMNLWRRLSGITIKHSEPSTGVVSQI</sequence>
<dbReference type="HOGENOM" id="CLU_065206_0_0_1"/>
<dbReference type="AlphaFoldDB" id="E3KRT7"/>
<dbReference type="EMBL" id="DS178303">
    <property type="protein sequence ID" value="EFP87012.1"/>
    <property type="molecule type" value="Genomic_DNA"/>
</dbReference>
<evidence type="ECO:0000313" key="3">
    <source>
        <dbReference type="Proteomes" id="UP000008783"/>
    </source>
</evidence>
<gene>
    <name evidence="2" type="ORF">PGTG_12753</name>
</gene>
<reference evidence="3" key="2">
    <citation type="journal article" date="2011" name="Proc. Natl. Acad. Sci. U.S.A.">
        <title>Obligate biotrophy features unraveled by the genomic analysis of rust fungi.</title>
        <authorList>
            <person name="Duplessis S."/>
            <person name="Cuomo C.A."/>
            <person name="Lin Y.-C."/>
            <person name="Aerts A."/>
            <person name="Tisserant E."/>
            <person name="Veneault-Fourrey C."/>
            <person name="Joly D.L."/>
            <person name="Hacquard S."/>
            <person name="Amselem J."/>
            <person name="Cantarel B.L."/>
            <person name="Chiu R."/>
            <person name="Coutinho P.M."/>
            <person name="Feau N."/>
            <person name="Field M."/>
            <person name="Frey P."/>
            <person name="Gelhaye E."/>
            <person name="Goldberg J."/>
            <person name="Grabherr M.G."/>
            <person name="Kodira C.D."/>
            <person name="Kohler A."/>
            <person name="Kuees U."/>
            <person name="Lindquist E.A."/>
            <person name="Lucas S.M."/>
            <person name="Mago R."/>
            <person name="Mauceli E."/>
            <person name="Morin E."/>
            <person name="Murat C."/>
            <person name="Pangilinan J.L."/>
            <person name="Park R."/>
            <person name="Pearson M."/>
            <person name="Quesneville H."/>
            <person name="Rouhier N."/>
            <person name="Sakthikumar S."/>
            <person name="Salamov A.A."/>
            <person name="Schmutz J."/>
            <person name="Selles B."/>
            <person name="Shapiro H."/>
            <person name="Tanguay P."/>
            <person name="Tuskan G.A."/>
            <person name="Henrissat B."/>
            <person name="Van de Peer Y."/>
            <person name="Rouze P."/>
            <person name="Ellis J.G."/>
            <person name="Dodds P.N."/>
            <person name="Schein J.E."/>
            <person name="Zhong S."/>
            <person name="Hamelin R.C."/>
            <person name="Grigoriev I.V."/>
            <person name="Szabo L.J."/>
            <person name="Martin F."/>
        </authorList>
    </citation>
    <scope>NUCLEOTIDE SEQUENCE [LARGE SCALE GENOMIC DNA]</scope>
    <source>
        <strain evidence="3">CRL 75-36-700-3 / race SCCL</strain>
    </source>
</reference>
<proteinExistence type="predicted"/>
<dbReference type="RefSeq" id="XP_003331431.1">
    <property type="nucleotide sequence ID" value="XM_003331383.1"/>
</dbReference>
<reference key="1">
    <citation type="submission" date="2007-01" db="EMBL/GenBank/DDBJ databases">
        <title>The Genome Sequence of Puccinia graminis f. sp. tritici Strain CRL 75-36-700-3.</title>
        <authorList>
            <consortium name="The Broad Institute Genome Sequencing Platform"/>
            <person name="Birren B."/>
            <person name="Lander E."/>
            <person name="Galagan J."/>
            <person name="Nusbaum C."/>
            <person name="Devon K."/>
            <person name="Cuomo C."/>
            <person name="Jaffe D."/>
            <person name="Butler J."/>
            <person name="Alvarez P."/>
            <person name="Gnerre S."/>
            <person name="Grabherr M."/>
            <person name="Mauceli E."/>
            <person name="Brockman W."/>
            <person name="Young S."/>
            <person name="LaButti K."/>
            <person name="Sykes S."/>
            <person name="DeCaprio D."/>
            <person name="Crawford M."/>
            <person name="Koehrsen M."/>
            <person name="Engels R."/>
            <person name="Montgomery P."/>
            <person name="Pearson M."/>
            <person name="Howarth C."/>
            <person name="Larson L."/>
            <person name="White J."/>
            <person name="Zeng Q."/>
            <person name="Kodira C."/>
            <person name="Yandava C."/>
            <person name="Alvarado L."/>
            <person name="O'Leary S."/>
            <person name="Szabo L."/>
            <person name="Dean R."/>
            <person name="Schein J."/>
        </authorList>
    </citation>
    <scope>NUCLEOTIDE SEQUENCE</scope>
    <source>
        <strain>CRL 75-36-700-3</strain>
    </source>
</reference>
<dbReference type="KEGG" id="pgr:PGTG_12753"/>
<dbReference type="GeneID" id="10542088"/>
<evidence type="ECO:0000256" key="1">
    <source>
        <dbReference type="SAM" id="MobiDB-lite"/>
    </source>
</evidence>
<dbReference type="OMA" id="SCAAQMN"/>